<gene>
    <name evidence="2" type="ORF">ANCDUO_04588</name>
    <name evidence="1" type="ORF">ANCDUO_25445</name>
</gene>
<evidence type="ECO:0000313" key="1">
    <source>
        <dbReference type="EMBL" id="KIH44529.1"/>
    </source>
</evidence>
<dbReference type="Proteomes" id="UP000054047">
    <property type="component" value="Unassembled WGS sequence"/>
</dbReference>
<accession>A0A0C2D666</accession>
<evidence type="ECO:0000313" key="3">
    <source>
        <dbReference type="Proteomes" id="UP000054047"/>
    </source>
</evidence>
<reference evidence="2 3" key="1">
    <citation type="submission" date="2013-12" db="EMBL/GenBank/DDBJ databases">
        <title>Draft genome of the parsitic nematode Ancylostoma duodenale.</title>
        <authorList>
            <person name="Mitreva M."/>
        </authorList>
    </citation>
    <scope>NUCLEOTIDE SEQUENCE [LARGE SCALE GENOMIC DNA]</scope>
    <source>
        <strain evidence="2 3">Zhejiang</strain>
    </source>
</reference>
<sequence>MPWIWTDTVKEKVKAKKQCYHVFLKSPTNWQRYRMAKSEAKKTVAAAKASRFEDLYKKLDTRE</sequence>
<dbReference type="EMBL" id="KN777097">
    <property type="protein sequence ID" value="KIH44529.1"/>
    <property type="molecule type" value="Genomic_DNA"/>
</dbReference>
<protein>
    <submittedName>
        <fullName evidence="2">Uncharacterized protein</fullName>
    </submittedName>
</protein>
<dbReference type="AlphaFoldDB" id="A0A0C2D666"/>
<name>A0A0C2D666_9BILA</name>
<dbReference type="OrthoDB" id="5865456at2759"/>
<organism evidence="2 3">
    <name type="scientific">Ancylostoma duodenale</name>
    <dbReference type="NCBI Taxonomy" id="51022"/>
    <lineage>
        <taxon>Eukaryota</taxon>
        <taxon>Metazoa</taxon>
        <taxon>Ecdysozoa</taxon>
        <taxon>Nematoda</taxon>
        <taxon>Chromadorea</taxon>
        <taxon>Rhabditida</taxon>
        <taxon>Rhabditina</taxon>
        <taxon>Rhabditomorpha</taxon>
        <taxon>Strongyloidea</taxon>
        <taxon>Ancylostomatidae</taxon>
        <taxon>Ancylostomatinae</taxon>
        <taxon>Ancylostoma</taxon>
    </lineage>
</organism>
<feature type="non-terminal residue" evidence="2">
    <location>
        <position position="63"/>
    </location>
</feature>
<dbReference type="EMBL" id="KN727710">
    <property type="protein sequence ID" value="KIH65093.1"/>
    <property type="molecule type" value="Genomic_DNA"/>
</dbReference>
<proteinExistence type="predicted"/>
<keyword evidence="3" id="KW-1185">Reference proteome</keyword>
<evidence type="ECO:0000313" key="2">
    <source>
        <dbReference type="EMBL" id="KIH65093.1"/>
    </source>
</evidence>